<dbReference type="PANTHER" id="PTHR15001:SF7">
    <property type="entry name" value="DEFENSIN BETA 118"/>
    <property type="match status" value="1"/>
</dbReference>
<keyword evidence="6 9" id="KW-0211">Defensin</keyword>
<organism evidence="11 12">
    <name type="scientific">Ceratotherium simum simum</name>
    <name type="common">Southern white rhinoceros</name>
    <dbReference type="NCBI Taxonomy" id="73337"/>
    <lineage>
        <taxon>Eukaryota</taxon>
        <taxon>Metazoa</taxon>
        <taxon>Chordata</taxon>
        <taxon>Craniata</taxon>
        <taxon>Vertebrata</taxon>
        <taxon>Euteleostomi</taxon>
        <taxon>Mammalia</taxon>
        <taxon>Eutheria</taxon>
        <taxon>Laurasiatheria</taxon>
        <taxon>Perissodactyla</taxon>
        <taxon>Rhinocerotidae</taxon>
        <taxon>Ceratotherium</taxon>
    </lineage>
</organism>
<keyword evidence="5 9" id="KW-0732">Signal</keyword>
<gene>
    <name evidence="12" type="primary">LOC101397383</name>
</gene>
<name>A0ABM0I8F3_CERSS</name>
<evidence type="ECO:0000256" key="9">
    <source>
        <dbReference type="RuleBase" id="RU231113"/>
    </source>
</evidence>
<feature type="signal peptide" evidence="9">
    <location>
        <begin position="1"/>
        <end position="19"/>
    </location>
</feature>
<keyword evidence="8" id="KW-1015">Disulfide bond</keyword>
<dbReference type="Proteomes" id="UP000694910">
    <property type="component" value="Unplaced"/>
</dbReference>
<evidence type="ECO:0000256" key="8">
    <source>
        <dbReference type="ARBA" id="ARBA00023157"/>
    </source>
</evidence>
<evidence type="ECO:0000256" key="4">
    <source>
        <dbReference type="ARBA" id="ARBA00022529"/>
    </source>
</evidence>
<evidence type="ECO:0000256" key="5">
    <source>
        <dbReference type="ARBA" id="ARBA00022729"/>
    </source>
</evidence>
<keyword evidence="4 9" id="KW-0929">Antimicrobial</keyword>
<keyword evidence="3 9" id="KW-0964">Secreted</keyword>
<dbReference type="GeneID" id="101397383"/>
<evidence type="ECO:0000259" key="10">
    <source>
        <dbReference type="Pfam" id="PF13841"/>
    </source>
</evidence>
<dbReference type="InterPro" id="IPR050544">
    <property type="entry name" value="Beta-defensin"/>
</dbReference>
<comment type="similarity">
    <text evidence="2 9">Belongs to the beta-defensin family.</text>
</comment>
<comment type="subcellular location">
    <subcellularLocation>
        <location evidence="1 9">Secreted</location>
    </subcellularLocation>
</comment>
<protein>
    <recommendedName>
        <fullName evidence="9">Beta-defensin</fullName>
    </recommendedName>
</protein>
<dbReference type="RefSeq" id="XP_004442572.1">
    <property type="nucleotide sequence ID" value="XM_004442515.1"/>
</dbReference>
<dbReference type="InterPro" id="IPR025933">
    <property type="entry name" value="Beta_defensin_dom"/>
</dbReference>
<dbReference type="Pfam" id="PF13841">
    <property type="entry name" value="Defensin_beta_2"/>
    <property type="match status" value="1"/>
</dbReference>
<evidence type="ECO:0000313" key="12">
    <source>
        <dbReference type="RefSeq" id="XP_004442572.1"/>
    </source>
</evidence>
<evidence type="ECO:0000256" key="6">
    <source>
        <dbReference type="ARBA" id="ARBA00022940"/>
    </source>
</evidence>
<evidence type="ECO:0000256" key="7">
    <source>
        <dbReference type="ARBA" id="ARBA00023022"/>
    </source>
</evidence>
<keyword evidence="11" id="KW-1185">Reference proteome</keyword>
<evidence type="ECO:0000256" key="3">
    <source>
        <dbReference type="ARBA" id="ARBA00022525"/>
    </source>
</evidence>
<feature type="domain" description="Beta-defensin" evidence="10">
    <location>
        <begin position="26"/>
        <end position="55"/>
    </location>
</feature>
<dbReference type="Gene3D" id="3.10.360.10">
    <property type="entry name" value="Antimicrobial Peptide, Beta-defensin 2, Chain A"/>
    <property type="match status" value="1"/>
</dbReference>
<reference evidence="12" key="1">
    <citation type="submission" date="2025-08" db="UniProtKB">
        <authorList>
            <consortium name="RefSeq"/>
        </authorList>
    </citation>
    <scope>IDENTIFICATION</scope>
</reference>
<evidence type="ECO:0000256" key="2">
    <source>
        <dbReference type="ARBA" id="ARBA00007371"/>
    </source>
</evidence>
<accession>A0ABM0I8F3</accession>
<dbReference type="PANTHER" id="PTHR15001">
    <property type="entry name" value="BETA-DEFENSIN 123-RELATED"/>
    <property type="match status" value="1"/>
</dbReference>
<keyword evidence="7 9" id="KW-0044">Antibiotic</keyword>
<proteinExistence type="inferred from homology"/>
<sequence>MRLLLLALAVLVSLPQVIPAYGGGKKCWNNQGHCRKNCKADEAVKSACKNHQACCVSVKEGHRQIDGLSHMDKALKIAR</sequence>
<comment type="function">
    <text evidence="9">Has antibacterial activity.</text>
</comment>
<evidence type="ECO:0000313" key="11">
    <source>
        <dbReference type="Proteomes" id="UP000694910"/>
    </source>
</evidence>
<feature type="chain" id="PRO_5044973957" description="Beta-defensin" evidence="9">
    <location>
        <begin position="20"/>
        <end position="79"/>
    </location>
</feature>
<evidence type="ECO:0000256" key="1">
    <source>
        <dbReference type="ARBA" id="ARBA00004613"/>
    </source>
</evidence>